<reference evidence="4 5" key="1">
    <citation type="submission" date="2016-09" db="EMBL/GenBank/DDBJ databases">
        <authorList>
            <person name="Reverchon S."/>
            <person name="Nasser W."/>
            <person name="Leonard S."/>
            <person name="Brochier C."/>
            <person name="Duprey A."/>
        </authorList>
    </citation>
    <scope>NUCLEOTIDE SEQUENCE [LARGE SCALE GENOMIC DNA]</scope>
    <source>
        <strain evidence="4 5">174/2</strain>
    </source>
</reference>
<evidence type="ECO:0000256" key="1">
    <source>
        <dbReference type="SAM" id="MobiDB-lite"/>
    </source>
</evidence>
<dbReference type="KEGG" id="daq:DAQ1742_01686"/>
<proteinExistence type="predicted"/>
<dbReference type="AlphaFoldDB" id="A0A375AEF7"/>
<protein>
    <recommendedName>
        <fullName evidence="6">Phage protein</fullName>
    </recommendedName>
</protein>
<organism evidence="4 5">
    <name type="scientific">Dickeya aquatica</name>
    <dbReference type="NCBI Taxonomy" id="1401087"/>
    <lineage>
        <taxon>Bacteria</taxon>
        <taxon>Pseudomonadati</taxon>
        <taxon>Pseudomonadota</taxon>
        <taxon>Gammaproteobacteria</taxon>
        <taxon>Enterobacterales</taxon>
        <taxon>Pectobacteriaceae</taxon>
        <taxon>Dickeya</taxon>
    </lineage>
</organism>
<gene>
    <name evidence="2" type="ORF">DAQ1742_01686</name>
    <name evidence="3" type="ORF">DAQ1742_03197</name>
    <name evidence="4" type="ORF">DAQ1742_03684</name>
</gene>
<feature type="region of interest" description="Disordered" evidence="1">
    <location>
        <begin position="95"/>
        <end position="124"/>
    </location>
</feature>
<dbReference type="KEGG" id="daq:DAQ1742_03684"/>
<dbReference type="EMBL" id="LT615367">
    <property type="protein sequence ID" value="SLM64020.1"/>
    <property type="molecule type" value="Genomic_DNA"/>
</dbReference>
<dbReference type="EMBL" id="LT615367">
    <property type="protein sequence ID" value="SLM62628.1"/>
    <property type="molecule type" value="Genomic_DNA"/>
</dbReference>
<sequence length="124" mass="13469">MAQLLHGIEIDGQLHFEFSARLPVIGDTVDALAVTHDARGTTAGPAASLFYRVAVTSSVLTLPGVDAEKITPELLLDQLSDDDFDVIDAEIENIKKKRMRENPNLPDTEQQPSPSADTASQKQE</sequence>
<feature type="compositionally biased region" description="Polar residues" evidence="1">
    <location>
        <begin position="105"/>
        <end position="124"/>
    </location>
</feature>
<accession>A0A375AEF7</accession>
<dbReference type="KEGG" id="daq:DAQ1742_03197"/>
<name>A0A375AEF7_9GAMM</name>
<evidence type="ECO:0000313" key="2">
    <source>
        <dbReference type="EMBL" id="SLM62628.1"/>
    </source>
</evidence>
<evidence type="ECO:0000313" key="4">
    <source>
        <dbReference type="EMBL" id="SLM64478.1"/>
    </source>
</evidence>
<keyword evidence="5" id="KW-1185">Reference proteome</keyword>
<evidence type="ECO:0000313" key="5">
    <source>
        <dbReference type="Proteomes" id="UP000294820"/>
    </source>
</evidence>
<dbReference type="RefSeq" id="WP_035345463.1">
    <property type="nucleotide sequence ID" value="NZ_LT615367.1"/>
</dbReference>
<evidence type="ECO:0000313" key="3">
    <source>
        <dbReference type="EMBL" id="SLM64020.1"/>
    </source>
</evidence>
<dbReference type="Proteomes" id="UP000294820">
    <property type="component" value="Chromosome 1"/>
</dbReference>
<evidence type="ECO:0008006" key="6">
    <source>
        <dbReference type="Google" id="ProtNLM"/>
    </source>
</evidence>
<dbReference type="EMBL" id="LT615367">
    <property type="protein sequence ID" value="SLM64478.1"/>
    <property type="molecule type" value="Genomic_DNA"/>
</dbReference>